<feature type="domain" description="ABC-three component systems C-terminal" evidence="1">
    <location>
        <begin position="202"/>
        <end position="419"/>
    </location>
</feature>
<name>B0TRC7_SHEHH</name>
<dbReference type="InterPro" id="IPR009003">
    <property type="entry name" value="Peptidase_S1_PA"/>
</dbReference>
<dbReference type="KEGG" id="shl:Shal_0524"/>
<gene>
    <name evidence="2" type="ordered locus">Shal_0524</name>
</gene>
<evidence type="ECO:0000259" key="1">
    <source>
        <dbReference type="Pfam" id="PF20280"/>
    </source>
</evidence>
<dbReference type="EMBL" id="CP000931">
    <property type="protein sequence ID" value="ABZ75099.1"/>
    <property type="molecule type" value="Genomic_DNA"/>
</dbReference>
<reference evidence="2" key="1">
    <citation type="submission" date="2008-01" db="EMBL/GenBank/DDBJ databases">
        <title>Complete sequence of Shewanella halifaxensis HAW-EB4.</title>
        <authorList>
            <consortium name="US DOE Joint Genome Institute"/>
            <person name="Copeland A."/>
            <person name="Lucas S."/>
            <person name="Lapidus A."/>
            <person name="Glavina del Rio T."/>
            <person name="Dalin E."/>
            <person name="Tice H."/>
            <person name="Bruce D."/>
            <person name="Goodwin L."/>
            <person name="Pitluck S."/>
            <person name="Sims D."/>
            <person name="Brettin T."/>
            <person name="Detter J.C."/>
            <person name="Han C."/>
            <person name="Kuske C.R."/>
            <person name="Schmutz J."/>
            <person name="Larimer F."/>
            <person name="Land M."/>
            <person name="Hauser L."/>
            <person name="Kyrpides N."/>
            <person name="Kim E."/>
            <person name="Zhao J.-S."/>
            <person name="Richardson P."/>
        </authorList>
    </citation>
    <scope>NUCLEOTIDE SEQUENCE [LARGE SCALE GENOMIC DNA]</scope>
    <source>
        <strain evidence="2">HAW-EB4</strain>
    </source>
</reference>
<dbReference type="InterPro" id="IPR046916">
    <property type="entry name" value="ABC-3C_CTD4"/>
</dbReference>
<dbReference type="AlphaFoldDB" id="B0TRC7"/>
<organism evidence="2 3">
    <name type="scientific">Shewanella halifaxensis (strain HAW-EB4)</name>
    <dbReference type="NCBI Taxonomy" id="458817"/>
    <lineage>
        <taxon>Bacteria</taxon>
        <taxon>Pseudomonadati</taxon>
        <taxon>Pseudomonadota</taxon>
        <taxon>Gammaproteobacteria</taxon>
        <taxon>Alteromonadales</taxon>
        <taxon>Shewanellaceae</taxon>
        <taxon>Shewanella</taxon>
    </lineage>
</organism>
<dbReference type="STRING" id="458817.Shal_0524"/>
<sequence>MMRSDLNNTDAEIMQSYTVMVNGGSGVLVNAMTLDYSYVLTAAHVIRKKKGDIAVLDLDDINVLDYKSEKLKVLAVLIDPAPHDAEDPTYDCAILKVEYQARVLQRCFAASRLPHLAAIILVGYPATERGSADQIKQYDGHKTSVVNKLVILTINGVPAKSTIQGMSGGGVYHIQAGSPFLIGVEFQMDGTGEEQQYGRVQCHSLARFEEIITACTSAQMIPAHLECFSRMREMIFAFNVIDPNNVHQLKVALEGFADSLIRGGIPAPYEVMEQYDLQLLVDSKRPDELKNQELWVAYLEFLVICALMDNVGAADANYIKNIERKRRLLYTSDGSNWLRRLEELLKTARKYLDKNGTLIVASPEAAAQLLPPNFTLKNVISNIAVVPNEGPLAIDTVESAIYTSFKLTHLEGLRKNCVIDSEDEYQGLPSGRAQLQLFKDKLNEIIN</sequence>
<dbReference type="Pfam" id="PF13365">
    <property type="entry name" value="Trypsin_2"/>
    <property type="match status" value="1"/>
</dbReference>
<dbReference type="SUPFAM" id="SSF50494">
    <property type="entry name" value="Trypsin-like serine proteases"/>
    <property type="match status" value="1"/>
</dbReference>
<protein>
    <recommendedName>
        <fullName evidence="1">ABC-three component systems C-terminal domain-containing protein</fullName>
    </recommendedName>
</protein>
<evidence type="ECO:0000313" key="3">
    <source>
        <dbReference type="Proteomes" id="UP000001317"/>
    </source>
</evidence>
<keyword evidence="3" id="KW-1185">Reference proteome</keyword>
<dbReference type="HOGENOM" id="CLU_628130_0_0_6"/>
<evidence type="ECO:0000313" key="2">
    <source>
        <dbReference type="EMBL" id="ABZ75099.1"/>
    </source>
</evidence>
<dbReference type="Pfam" id="PF20280">
    <property type="entry name" value="CTD4"/>
    <property type="match status" value="1"/>
</dbReference>
<accession>B0TRC7</accession>
<proteinExistence type="predicted"/>
<dbReference type="OrthoDB" id="6991140at2"/>
<dbReference type="Proteomes" id="UP000001317">
    <property type="component" value="Chromosome"/>
</dbReference>
<dbReference type="Gene3D" id="2.40.10.10">
    <property type="entry name" value="Trypsin-like serine proteases"/>
    <property type="match status" value="2"/>
</dbReference>
<dbReference type="eggNOG" id="COG0265">
    <property type="taxonomic scope" value="Bacteria"/>
</dbReference>
<dbReference type="InterPro" id="IPR043504">
    <property type="entry name" value="Peptidase_S1_PA_chymotrypsin"/>
</dbReference>